<feature type="region of interest" description="Disordered" evidence="5">
    <location>
        <begin position="338"/>
        <end position="360"/>
    </location>
</feature>
<comment type="subcellular location">
    <subcellularLocation>
        <location evidence="1">Membrane</location>
        <topology evidence="1">Multi-pass membrane protein</topology>
    </subcellularLocation>
</comment>
<dbReference type="InterPro" id="IPR052185">
    <property type="entry name" value="IPC_Synthase-Related"/>
</dbReference>
<organism evidence="8 9">
    <name type="scientific">Saccharata proteae CBS 121410</name>
    <dbReference type="NCBI Taxonomy" id="1314787"/>
    <lineage>
        <taxon>Eukaryota</taxon>
        <taxon>Fungi</taxon>
        <taxon>Dikarya</taxon>
        <taxon>Ascomycota</taxon>
        <taxon>Pezizomycotina</taxon>
        <taxon>Dothideomycetes</taxon>
        <taxon>Dothideomycetes incertae sedis</taxon>
        <taxon>Botryosphaeriales</taxon>
        <taxon>Saccharataceae</taxon>
        <taxon>Saccharata</taxon>
    </lineage>
</organism>
<dbReference type="Pfam" id="PF14378">
    <property type="entry name" value="PAP2_3"/>
    <property type="match status" value="1"/>
</dbReference>
<evidence type="ECO:0000259" key="7">
    <source>
        <dbReference type="Pfam" id="PF14378"/>
    </source>
</evidence>
<evidence type="ECO:0000256" key="4">
    <source>
        <dbReference type="ARBA" id="ARBA00023136"/>
    </source>
</evidence>
<proteinExistence type="predicted"/>
<evidence type="ECO:0000256" key="1">
    <source>
        <dbReference type="ARBA" id="ARBA00004141"/>
    </source>
</evidence>
<gene>
    <name evidence="8" type="ORF">K490DRAFT_64253</name>
</gene>
<keyword evidence="2 6" id="KW-0812">Transmembrane</keyword>
<feature type="domain" description="Inositolphosphotransferase Aur1/Ipt1" evidence="7">
    <location>
        <begin position="127"/>
        <end position="308"/>
    </location>
</feature>
<dbReference type="GO" id="GO:0016020">
    <property type="term" value="C:membrane"/>
    <property type="evidence" value="ECO:0007669"/>
    <property type="project" value="UniProtKB-SubCell"/>
</dbReference>
<dbReference type="PANTHER" id="PTHR31310:SF16">
    <property type="entry name" value="INOSITOLPHOSPHOTRANSFERASE AUR1_IPT1 DOMAIN-CONTAINING PROTEIN"/>
    <property type="match status" value="1"/>
</dbReference>
<dbReference type="EMBL" id="ML978715">
    <property type="protein sequence ID" value="KAF2089043.1"/>
    <property type="molecule type" value="Genomic_DNA"/>
</dbReference>
<evidence type="ECO:0000256" key="6">
    <source>
        <dbReference type="SAM" id="Phobius"/>
    </source>
</evidence>
<feature type="compositionally biased region" description="Polar residues" evidence="5">
    <location>
        <begin position="339"/>
        <end position="348"/>
    </location>
</feature>
<dbReference type="Proteomes" id="UP000799776">
    <property type="component" value="Unassembled WGS sequence"/>
</dbReference>
<evidence type="ECO:0000256" key="3">
    <source>
        <dbReference type="ARBA" id="ARBA00022989"/>
    </source>
</evidence>
<name>A0A6A5YBZ5_9PEZI</name>
<evidence type="ECO:0000313" key="9">
    <source>
        <dbReference type="Proteomes" id="UP000799776"/>
    </source>
</evidence>
<evidence type="ECO:0000256" key="2">
    <source>
        <dbReference type="ARBA" id="ARBA00022692"/>
    </source>
</evidence>
<keyword evidence="4 6" id="KW-0472">Membrane</keyword>
<dbReference type="PANTHER" id="PTHR31310">
    <property type="match status" value="1"/>
</dbReference>
<evidence type="ECO:0000313" key="8">
    <source>
        <dbReference type="EMBL" id="KAF2089043.1"/>
    </source>
</evidence>
<feature type="transmembrane region" description="Helical" evidence="6">
    <location>
        <begin position="270"/>
        <end position="287"/>
    </location>
</feature>
<evidence type="ECO:0000256" key="5">
    <source>
        <dbReference type="SAM" id="MobiDB-lite"/>
    </source>
</evidence>
<accession>A0A6A5YBZ5</accession>
<keyword evidence="3 6" id="KW-1133">Transmembrane helix</keyword>
<reference evidence="8" key="1">
    <citation type="journal article" date="2020" name="Stud. Mycol.">
        <title>101 Dothideomycetes genomes: a test case for predicting lifestyles and emergence of pathogens.</title>
        <authorList>
            <person name="Haridas S."/>
            <person name="Albert R."/>
            <person name="Binder M."/>
            <person name="Bloem J."/>
            <person name="Labutti K."/>
            <person name="Salamov A."/>
            <person name="Andreopoulos B."/>
            <person name="Baker S."/>
            <person name="Barry K."/>
            <person name="Bills G."/>
            <person name="Bluhm B."/>
            <person name="Cannon C."/>
            <person name="Castanera R."/>
            <person name="Culley D."/>
            <person name="Daum C."/>
            <person name="Ezra D."/>
            <person name="Gonzalez J."/>
            <person name="Henrissat B."/>
            <person name="Kuo A."/>
            <person name="Liang C."/>
            <person name="Lipzen A."/>
            <person name="Lutzoni F."/>
            <person name="Magnuson J."/>
            <person name="Mondo S."/>
            <person name="Nolan M."/>
            <person name="Ohm R."/>
            <person name="Pangilinan J."/>
            <person name="Park H.-J."/>
            <person name="Ramirez L."/>
            <person name="Alfaro M."/>
            <person name="Sun H."/>
            <person name="Tritt A."/>
            <person name="Yoshinaga Y."/>
            <person name="Zwiers L.-H."/>
            <person name="Turgeon B."/>
            <person name="Goodwin S."/>
            <person name="Spatafora J."/>
            <person name="Crous P."/>
            <person name="Grigoriev I."/>
        </authorList>
    </citation>
    <scope>NUCLEOTIDE SEQUENCE</scope>
    <source>
        <strain evidence="8">CBS 121410</strain>
    </source>
</reference>
<dbReference type="AlphaFoldDB" id="A0A6A5YBZ5"/>
<keyword evidence="9" id="KW-1185">Reference proteome</keyword>
<feature type="transmembrane region" description="Helical" evidence="6">
    <location>
        <begin position="161"/>
        <end position="180"/>
    </location>
</feature>
<protein>
    <submittedName>
        <fullName evidence="8">Integral membrane protein</fullName>
    </submittedName>
</protein>
<dbReference type="InterPro" id="IPR026841">
    <property type="entry name" value="Aur1/Ipt1"/>
</dbReference>
<dbReference type="CDD" id="cd03386">
    <property type="entry name" value="PAP2_Aur1_like"/>
    <property type="match status" value="1"/>
</dbReference>
<sequence length="360" mass="40790">MGAFKNIVEPGLIALAFTTGALINRRPKPKYADSLDEEHRAPLLTRERSHDAAATNALAGPVLPHCPDNSVFRQNITSRFLAYAPFLIEIWYWNLTYWTYQLARALSATLIRNNESIFAASRSHSLSILSLEHTLRIDIERGVQQYILSNMPWLMPILAKVYYSHIVVGVVFIVYTYTCLPLPLFQTIRRTMAVDNVLAFIVLTAWRCMPPRLLPKEYGYVDILHGGSVGGESAWTNNRFQLTIAAMPSLHFGNAAFLAVCLCRFSPHRVVRYLAWLWPIAMLLTIVATANHFLMDAVVGALIPVIGWRLNKCMLWLRPIEEWGFWLLRTEKPLVTRTGRANTPSRGNSPEPAKTAERMV</sequence>
<dbReference type="OrthoDB" id="2566866at2759"/>